<dbReference type="OrthoDB" id="460582at2"/>
<reference evidence="1 2" key="1">
    <citation type="submission" date="2015-09" db="EMBL/GenBank/DDBJ databases">
        <title>Draft Genome Sequence of the Strain BR 3267 (Bradyrhizobium yuanmingense) recommended as inoculant for cowpea in Brazil.</title>
        <authorList>
            <person name="Simoes-Araujo J.L."/>
            <person name="Zilli J.E."/>
        </authorList>
    </citation>
    <scope>NUCLEOTIDE SEQUENCE [LARGE SCALE GENOMIC DNA]</scope>
    <source>
        <strain evidence="1 2">BR3267</strain>
    </source>
</reference>
<dbReference type="Proteomes" id="UP000051380">
    <property type="component" value="Unassembled WGS sequence"/>
</dbReference>
<organism evidence="1 2">
    <name type="scientific">Bradyrhizobium yuanmingense</name>
    <dbReference type="NCBI Taxonomy" id="108015"/>
    <lineage>
        <taxon>Bacteria</taxon>
        <taxon>Pseudomonadati</taxon>
        <taxon>Pseudomonadota</taxon>
        <taxon>Alphaproteobacteria</taxon>
        <taxon>Hyphomicrobiales</taxon>
        <taxon>Nitrobacteraceae</taxon>
        <taxon>Bradyrhizobium</taxon>
    </lineage>
</organism>
<evidence type="ECO:0000313" key="1">
    <source>
        <dbReference type="EMBL" id="KRP93371.1"/>
    </source>
</evidence>
<evidence type="ECO:0000313" key="2">
    <source>
        <dbReference type="Proteomes" id="UP000051380"/>
    </source>
</evidence>
<dbReference type="SUPFAM" id="SSF56059">
    <property type="entry name" value="Glutathione synthetase ATP-binding domain-like"/>
    <property type="match status" value="1"/>
</dbReference>
<sequence>MQHPVSPPIGLTAANYADRIGFAQLTRRAFEGVDLHPLRDQLVARIAAGTALAGEGLDLSLITQLLGDKDRGLAIQSEVLAFHQLFRTPSAAPKSGLRLLALAADIDMGGNTPIDFLLEGSDVELLTLYVIKGVGLPETLPEHDVAIVVASDSEECREALALIEGAAPHWPRPLLNRPDRIGNLDRDKLYRLLTDVPGLDIPATIHATRAQLSDLAQARIACEDIAGELHFPMIARPRGSHAGVGLAKLDDAAALAAYLAERKEQDFFVARFVDYVSPDGLYRKYRLAMVDGKPYACHMAIADRWDIWYLNAYMAFSEEKRTEEAVFMRDFDHAFGARHGNALEEMNRRVGLDYFIVDCAENADGELLVFEADNTAVVHNMDSPFVFPYKPPQMRKIFTAFTTMLLRHAKTGGESAA</sequence>
<comment type="caution">
    <text evidence="1">The sequence shown here is derived from an EMBL/GenBank/DDBJ whole genome shotgun (WGS) entry which is preliminary data.</text>
</comment>
<proteinExistence type="predicted"/>
<name>A0A0R3CDT8_9BRAD</name>
<evidence type="ECO:0008006" key="3">
    <source>
        <dbReference type="Google" id="ProtNLM"/>
    </source>
</evidence>
<accession>A0A0R3CDT8</accession>
<protein>
    <recommendedName>
        <fullName evidence="3">ATP-grasp domain-containing protein</fullName>
    </recommendedName>
</protein>
<dbReference type="AlphaFoldDB" id="A0A0R3CDT8"/>
<dbReference type="EMBL" id="LJYF01000030">
    <property type="protein sequence ID" value="KRP93371.1"/>
    <property type="molecule type" value="Genomic_DNA"/>
</dbReference>
<dbReference type="RefSeq" id="WP_057028788.1">
    <property type="nucleotide sequence ID" value="NZ_LJYF01000030.1"/>
</dbReference>
<dbReference type="STRING" id="108015.GA0061099_10124"/>
<gene>
    <name evidence="1" type="ORF">AOQ72_27550</name>
</gene>